<evidence type="ECO:0000256" key="6">
    <source>
        <dbReference type="ARBA" id="ARBA00023136"/>
    </source>
</evidence>
<dbReference type="EMBL" id="CP003221">
    <property type="protein sequence ID" value="EGJ48796.1"/>
    <property type="molecule type" value="Genomic_DNA"/>
</dbReference>
<feature type="transmembrane region" description="Helical" evidence="8">
    <location>
        <begin position="307"/>
        <end position="332"/>
    </location>
</feature>
<feature type="transmembrane region" description="Helical" evidence="8">
    <location>
        <begin position="403"/>
        <end position="428"/>
    </location>
</feature>
<organism evidence="9 10">
    <name type="scientific">Desulfocurvibacter africanus subsp. africanus str. Walvis Bay</name>
    <dbReference type="NCBI Taxonomy" id="690850"/>
    <lineage>
        <taxon>Bacteria</taxon>
        <taxon>Pseudomonadati</taxon>
        <taxon>Thermodesulfobacteriota</taxon>
        <taxon>Desulfovibrionia</taxon>
        <taxon>Desulfovibrionales</taxon>
        <taxon>Desulfovibrionaceae</taxon>
        <taxon>Desulfocurvibacter</taxon>
    </lineage>
</organism>
<keyword evidence="4 8" id="KW-0812">Transmembrane</keyword>
<keyword evidence="3" id="KW-1003">Cell membrane</keyword>
<keyword evidence="6 8" id="KW-0472">Membrane</keyword>
<keyword evidence="5 8" id="KW-1133">Transmembrane helix</keyword>
<proteinExistence type="inferred from homology"/>
<dbReference type="HOGENOM" id="CLU_033541_6_0_7"/>
<feature type="transmembrane region" description="Helical" evidence="8">
    <location>
        <begin position="376"/>
        <end position="396"/>
    </location>
</feature>
<dbReference type="AlphaFoldDB" id="F3YUB4"/>
<accession>F3YUB4</accession>
<evidence type="ECO:0000256" key="8">
    <source>
        <dbReference type="SAM" id="Phobius"/>
    </source>
</evidence>
<dbReference type="PANTHER" id="PTHR30106:SF1">
    <property type="entry name" value="UPF0324 MEMBRANE PROTEIN FN0533"/>
    <property type="match status" value="1"/>
</dbReference>
<dbReference type="GO" id="GO:0005886">
    <property type="term" value="C:plasma membrane"/>
    <property type="evidence" value="ECO:0007669"/>
    <property type="project" value="UniProtKB-SubCell"/>
</dbReference>
<evidence type="ECO:0000313" key="9">
    <source>
        <dbReference type="EMBL" id="EGJ48796.1"/>
    </source>
</evidence>
<protein>
    <submittedName>
        <fullName evidence="9">Uncharacterized protein family UPF0324</fullName>
    </submittedName>
</protein>
<reference evidence="9 10" key="1">
    <citation type="journal article" date="2011" name="J. Bacteriol.">
        <title>Genome sequence of the mercury-methylating and pleomorphic Desulfovibrio africanus Strain Walvis Bay.</title>
        <authorList>
            <person name="Brown S.D."/>
            <person name="Wall J.D."/>
            <person name="Kucken A.M."/>
            <person name="Gilmour C.C."/>
            <person name="Podar M."/>
            <person name="Brandt C.C."/>
            <person name="Teshima H."/>
            <person name="Detter J.C."/>
            <person name="Han C.S."/>
            <person name="Land M.L."/>
            <person name="Lucas S."/>
            <person name="Han J."/>
            <person name="Pennacchio L."/>
            <person name="Nolan M."/>
            <person name="Pitluck S."/>
            <person name="Woyke T."/>
            <person name="Goodwin L."/>
            <person name="Palumbo A.V."/>
            <person name="Elias D.A."/>
        </authorList>
    </citation>
    <scope>NUCLEOTIDE SEQUENCE [LARGE SCALE GENOMIC DNA]</scope>
    <source>
        <strain evidence="9 10">Walvis Bay</strain>
    </source>
</reference>
<feature type="transmembrane region" description="Helical" evidence="8">
    <location>
        <begin position="31"/>
        <end position="49"/>
    </location>
</feature>
<comment type="similarity">
    <text evidence="2">Belongs to the UPF0324 family.</text>
</comment>
<feature type="transmembrane region" description="Helical" evidence="8">
    <location>
        <begin position="440"/>
        <end position="459"/>
    </location>
</feature>
<feature type="transmembrane region" description="Helical" evidence="8">
    <location>
        <begin position="229"/>
        <end position="248"/>
    </location>
</feature>
<feature type="coiled-coil region" evidence="7">
    <location>
        <begin position="138"/>
        <end position="190"/>
    </location>
</feature>
<dbReference type="STRING" id="690850.Desaf_0442"/>
<name>F3YUB4_DESAF</name>
<evidence type="ECO:0000256" key="7">
    <source>
        <dbReference type="SAM" id="Coils"/>
    </source>
</evidence>
<dbReference type="KEGG" id="daf:Desaf_0442"/>
<keyword evidence="10" id="KW-1185">Reference proteome</keyword>
<sequence length="584" mass="62414">MAEAVKQQPASDIVVDKATSSISDLWKKEDYWAIWLGFILLAIGLALFLNNRPEGMEEKIAKANAVIEAEAARAPFKTVAYYEAQDAKGAIKGSDMPFAKTISKYLAHPAGWSTNPIDGLVQDKASAEAKSAKAMPAYEKAKATADAAKAEALAAEDAAAAAGFQDAALNQNAQDKMDDWRKAKKKASSAKSKTSAKTFNQFTTLPVLMIALGLLFALGIKFMGKDTTGFLKGFVAVFVVAAISFLLAGQSASKQYGIEFAVWAIVIGMLISNTVGTPKWIKPALETEFYIKTGLVLLGAEVLFNKIVAIGIPGIFVAWVVTPIVLICTFIFGQKVLKMPSKTLNMVISADMSVCGTSAAIATAAACRAKKEELTLAIGLSLVFTAIMMVAMPAAIKATGMPYILGGAWMGGTIDATGAVAAAGAFLSEQALYVAATIKMIQNVLIGVTAFGVAIYWCYKVDCVPGQKVSAWEIWHRFPKFVLGFLTASIIFSSIYGALGSDVAFSLIDQGVLRGFVGGFRGWFFCFAFVSIGLATNFRELAHYFKGGKPLILYVCGQSFNLALTLLMAYIMFYVVFPDITAKI</sequence>
<feature type="transmembrane region" description="Helical" evidence="8">
    <location>
        <begin position="260"/>
        <end position="281"/>
    </location>
</feature>
<dbReference type="Pfam" id="PF03601">
    <property type="entry name" value="Cons_hypoth698"/>
    <property type="match status" value="1"/>
</dbReference>
<evidence type="ECO:0000256" key="3">
    <source>
        <dbReference type="ARBA" id="ARBA00022475"/>
    </source>
</evidence>
<feature type="transmembrane region" description="Helical" evidence="8">
    <location>
        <begin position="202"/>
        <end position="223"/>
    </location>
</feature>
<keyword evidence="7" id="KW-0175">Coiled coil</keyword>
<evidence type="ECO:0000256" key="4">
    <source>
        <dbReference type="ARBA" id="ARBA00022692"/>
    </source>
</evidence>
<dbReference type="InterPro" id="IPR018383">
    <property type="entry name" value="UPF0324_pro"/>
</dbReference>
<evidence type="ECO:0000313" key="10">
    <source>
        <dbReference type="Proteomes" id="UP000007844"/>
    </source>
</evidence>
<evidence type="ECO:0000256" key="1">
    <source>
        <dbReference type="ARBA" id="ARBA00004651"/>
    </source>
</evidence>
<evidence type="ECO:0000256" key="5">
    <source>
        <dbReference type="ARBA" id="ARBA00022989"/>
    </source>
</evidence>
<comment type="subcellular location">
    <subcellularLocation>
        <location evidence="1">Cell membrane</location>
        <topology evidence="1">Multi-pass membrane protein</topology>
    </subcellularLocation>
</comment>
<feature type="transmembrane region" description="Helical" evidence="8">
    <location>
        <begin position="551"/>
        <end position="577"/>
    </location>
</feature>
<evidence type="ECO:0000256" key="2">
    <source>
        <dbReference type="ARBA" id="ARBA00007977"/>
    </source>
</evidence>
<dbReference type="RefSeq" id="WP_014258643.1">
    <property type="nucleotide sequence ID" value="NC_016629.1"/>
</dbReference>
<feature type="transmembrane region" description="Helical" evidence="8">
    <location>
        <begin position="480"/>
        <end position="499"/>
    </location>
</feature>
<gene>
    <name evidence="9" type="ORF">Desaf_0442</name>
</gene>
<dbReference type="PANTHER" id="PTHR30106">
    <property type="entry name" value="INNER MEMBRANE PROTEIN YEIH-RELATED"/>
    <property type="match status" value="1"/>
</dbReference>
<feature type="transmembrane region" description="Helical" evidence="8">
    <location>
        <begin position="344"/>
        <end position="364"/>
    </location>
</feature>
<dbReference type="eggNOG" id="COG2855">
    <property type="taxonomic scope" value="Bacteria"/>
</dbReference>
<dbReference type="Proteomes" id="UP000007844">
    <property type="component" value="Chromosome"/>
</dbReference>
<feature type="transmembrane region" description="Helical" evidence="8">
    <location>
        <begin position="519"/>
        <end position="539"/>
    </location>
</feature>